<comment type="function">
    <text evidence="6">Toxic component of a toxin-antitoxin (TA) system. An RNase.</text>
</comment>
<protein>
    <recommendedName>
        <fullName evidence="6">Ribonuclease VapC</fullName>
        <shortName evidence="6">RNase VapC</shortName>
        <ecNumber evidence="6">3.1.-.-</ecNumber>
    </recommendedName>
    <alternativeName>
        <fullName evidence="6">Toxin VapC</fullName>
    </alternativeName>
</protein>
<dbReference type="RefSeq" id="WP_380726961.1">
    <property type="nucleotide sequence ID" value="NZ_JBHTLK010000174.1"/>
</dbReference>
<dbReference type="Gene3D" id="3.40.50.1010">
    <property type="entry name" value="5'-nuclease"/>
    <property type="match status" value="1"/>
</dbReference>
<keyword evidence="6" id="KW-0800">Toxin</keyword>
<dbReference type="EC" id="3.1.-.-" evidence="6"/>
<feature type="binding site" evidence="6">
    <location>
        <position position="7"/>
    </location>
    <ligand>
        <name>Mg(2+)</name>
        <dbReference type="ChEBI" id="CHEBI:18420"/>
    </ligand>
</feature>
<evidence type="ECO:0000313" key="9">
    <source>
        <dbReference type="Proteomes" id="UP001597168"/>
    </source>
</evidence>
<proteinExistence type="inferred from homology"/>
<evidence type="ECO:0000256" key="1">
    <source>
        <dbReference type="ARBA" id="ARBA00022649"/>
    </source>
</evidence>
<dbReference type="PANTHER" id="PTHR35901:SF1">
    <property type="entry name" value="EXONUCLEASE VAPC9"/>
    <property type="match status" value="1"/>
</dbReference>
<comment type="caution">
    <text evidence="8">The sequence shown here is derived from an EMBL/GenBank/DDBJ whole genome shotgun (WGS) entry which is preliminary data.</text>
</comment>
<comment type="similarity">
    <text evidence="6">Belongs to the PINc/VapC protein family.</text>
</comment>
<keyword evidence="9" id="KW-1185">Reference proteome</keyword>
<dbReference type="InterPro" id="IPR022907">
    <property type="entry name" value="VapC_family"/>
</dbReference>
<keyword evidence="4 6" id="KW-0378">Hydrolase</keyword>
<keyword evidence="5 6" id="KW-0460">Magnesium</keyword>
<dbReference type="InterPro" id="IPR029060">
    <property type="entry name" value="PIN-like_dom_sf"/>
</dbReference>
<dbReference type="PANTHER" id="PTHR35901">
    <property type="entry name" value="RIBONUCLEASE VAPC3"/>
    <property type="match status" value="1"/>
</dbReference>
<dbReference type="Proteomes" id="UP001597168">
    <property type="component" value="Unassembled WGS sequence"/>
</dbReference>
<accession>A0ABW3R0S0</accession>
<comment type="cofactor">
    <cofactor evidence="6">
        <name>Mg(2+)</name>
        <dbReference type="ChEBI" id="CHEBI:18420"/>
    </cofactor>
</comment>
<evidence type="ECO:0000256" key="3">
    <source>
        <dbReference type="ARBA" id="ARBA00022723"/>
    </source>
</evidence>
<dbReference type="HAMAP" id="MF_00265">
    <property type="entry name" value="VapC_Nob1"/>
    <property type="match status" value="1"/>
</dbReference>
<dbReference type="EMBL" id="JBHTLK010000174">
    <property type="protein sequence ID" value="MFD1150671.1"/>
    <property type="molecule type" value="Genomic_DNA"/>
</dbReference>
<evidence type="ECO:0000256" key="2">
    <source>
        <dbReference type="ARBA" id="ARBA00022722"/>
    </source>
</evidence>
<evidence type="ECO:0000256" key="6">
    <source>
        <dbReference type="HAMAP-Rule" id="MF_00265"/>
    </source>
</evidence>
<keyword evidence="1 6" id="KW-1277">Toxin-antitoxin system</keyword>
<evidence type="ECO:0000313" key="8">
    <source>
        <dbReference type="EMBL" id="MFD1150671.1"/>
    </source>
</evidence>
<evidence type="ECO:0000256" key="4">
    <source>
        <dbReference type="ARBA" id="ARBA00022801"/>
    </source>
</evidence>
<feature type="binding site" evidence="6">
    <location>
        <position position="96"/>
    </location>
    <ligand>
        <name>Mg(2+)</name>
        <dbReference type="ChEBI" id="CHEBI:18420"/>
    </ligand>
</feature>
<evidence type="ECO:0000256" key="5">
    <source>
        <dbReference type="ARBA" id="ARBA00022842"/>
    </source>
</evidence>
<sequence length="133" mass="14437">MATVVIDASALIEAMIGAEPVQPLRRRVLASELAAPDLIICEVLNVLRRRARVDAVGRAQANRAAWWLARAPIATTGHRALIDRAWELCDSLSAYDAQYVALAEQLDVPLITCDAKLAGSHGHKVDIEVYPVS</sequence>
<keyword evidence="2 6" id="KW-0540">Nuclease</keyword>
<dbReference type="InterPro" id="IPR002716">
    <property type="entry name" value="PIN_dom"/>
</dbReference>
<evidence type="ECO:0000259" key="7">
    <source>
        <dbReference type="Pfam" id="PF01850"/>
    </source>
</evidence>
<keyword evidence="3 6" id="KW-0479">Metal-binding</keyword>
<reference evidence="9" key="1">
    <citation type="journal article" date="2019" name="Int. J. Syst. Evol. Microbiol.">
        <title>The Global Catalogue of Microorganisms (GCM) 10K type strain sequencing project: providing services to taxonomists for standard genome sequencing and annotation.</title>
        <authorList>
            <consortium name="The Broad Institute Genomics Platform"/>
            <consortium name="The Broad Institute Genome Sequencing Center for Infectious Disease"/>
            <person name="Wu L."/>
            <person name="Ma J."/>
        </authorList>
    </citation>
    <scope>NUCLEOTIDE SEQUENCE [LARGE SCALE GENOMIC DNA]</scope>
    <source>
        <strain evidence="9">CCUG 60214</strain>
    </source>
</reference>
<dbReference type="InterPro" id="IPR051619">
    <property type="entry name" value="TypeII_TA_RNase_PINc/VapC"/>
</dbReference>
<dbReference type="SUPFAM" id="SSF88723">
    <property type="entry name" value="PIN domain-like"/>
    <property type="match status" value="1"/>
</dbReference>
<name>A0ABW3R0S0_9PSEU</name>
<dbReference type="CDD" id="cd09873">
    <property type="entry name" value="PIN_Pae0151-like"/>
    <property type="match status" value="1"/>
</dbReference>
<gene>
    <name evidence="6" type="primary">vapC</name>
    <name evidence="8" type="ORF">ACFQ3T_26370</name>
</gene>
<feature type="domain" description="PIN" evidence="7">
    <location>
        <begin position="4"/>
        <end position="117"/>
    </location>
</feature>
<dbReference type="Pfam" id="PF01850">
    <property type="entry name" value="PIN"/>
    <property type="match status" value="1"/>
</dbReference>
<organism evidence="8 9">
    <name type="scientific">Saccharothrix hoggarensis</name>
    <dbReference type="NCBI Taxonomy" id="913853"/>
    <lineage>
        <taxon>Bacteria</taxon>
        <taxon>Bacillati</taxon>
        <taxon>Actinomycetota</taxon>
        <taxon>Actinomycetes</taxon>
        <taxon>Pseudonocardiales</taxon>
        <taxon>Pseudonocardiaceae</taxon>
        <taxon>Saccharothrix</taxon>
    </lineage>
</organism>
<dbReference type="InterPro" id="IPR044153">
    <property type="entry name" value="PIN_Pae0151-like"/>
</dbReference>